<evidence type="ECO:0000313" key="2">
    <source>
        <dbReference type="EMBL" id="MDK7187173.1"/>
    </source>
</evidence>
<dbReference type="EMBL" id="JASOOE010000006">
    <property type="protein sequence ID" value="MDK7187173.1"/>
    <property type="molecule type" value="Genomic_DNA"/>
</dbReference>
<dbReference type="InterPro" id="IPR052339">
    <property type="entry name" value="Fe-S_Maturation_MIP18"/>
</dbReference>
<dbReference type="InterPro" id="IPR002744">
    <property type="entry name" value="MIP18-like"/>
</dbReference>
<dbReference type="Proteomes" id="UP001229251">
    <property type="component" value="Unassembled WGS sequence"/>
</dbReference>
<name>A0AAJ1V2L3_9LACT</name>
<dbReference type="SUPFAM" id="SSF117916">
    <property type="entry name" value="Fe-S cluster assembly (FSCA) domain-like"/>
    <property type="match status" value="1"/>
</dbReference>
<dbReference type="RefSeq" id="WP_006907694.1">
    <property type="nucleotide sequence ID" value="NZ_CAUPDI010000037.1"/>
</dbReference>
<proteinExistence type="predicted"/>
<gene>
    <name evidence="2" type="ORF">QP433_04180</name>
</gene>
<feature type="domain" description="MIP18 family-like" evidence="1">
    <location>
        <begin position="17"/>
        <end position="89"/>
    </location>
</feature>
<sequence length="112" mass="12383">MDLEMMRQGRDLTEFQTQIVDQLSQVIDPELGLDLINLGLIYEVIEEAPGKLKVLMTLTTPMCPLAGVLIGDIQAALGEIPGVEDIQVELTFDPPWSLEKLSRYAKIALGML</sequence>
<organism evidence="2 3">
    <name type="scientific">Facklamia hominis</name>
    <dbReference type="NCBI Taxonomy" id="178214"/>
    <lineage>
        <taxon>Bacteria</taxon>
        <taxon>Bacillati</taxon>
        <taxon>Bacillota</taxon>
        <taxon>Bacilli</taxon>
        <taxon>Lactobacillales</taxon>
        <taxon>Aerococcaceae</taxon>
        <taxon>Facklamia</taxon>
    </lineage>
</organism>
<evidence type="ECO:0000313" key="3">
    <source>
        <dbReference type="Proteomes" id="UP001229251"/>
    </source>
</evidence>
<dbReference type="AlphaFoldDB" id="A0AAJ1V2L3"/>
<comment type="caution">
    <text evidence="2">The sequence shown here is derived from an EMBL/GenBank/DDBJ whole genome shotgun (WGS) entry which is preliminary data.</text>
</comment>
<reference evidence="2" key="1">
    <citation type="submission" date="2023-05" db="EMBL/GenBank/DDBJ databases">
        <title>Cataloging the Phylogenetic Diversity of Human Bladder Bacteria.</title>
        <authorList>
            <person name="Du J."/>
        </authorList>
    </citation>
    <scope>NUCLEOTIDE SEQUENCE</scope>
    <source>
        <strain evidence="2">UMB1231</strain>
    </source>
</reference>
<accession>A0AAJ1V2L3</accession>
<protein>
    <submittedName>
        <fullName evidence="2">Metal-sulfur cluster assembly factor</fullName>
    </submittedName>
</protein>
<dbReference type="InterPro" id="IPR034904">
    <property type="entry name" value="FSCA_dom_sf"/>
</dbReference>
<dbReference type="Pfam" id="PF01883">
    <property type="entry name" value="FeS_assembly_P"/>
    <property type="match status" value="1"/>
</dbReference>
<dbReference type="Gene3D" id="3.30.300.130">
    <property type="entry name" value="Fe-S cluster assembly (FSCA)"/>
    <property type="match status" value="1"/>
</dbReference>
<dbReference type="PANTHER" id="PTHR42831:SF1">
    <property type="entry name" value="FE-S PROTEIN MATURATION AUXILIARY FACTOR YITW"/>
    <property type="match status" value="1"/>
</dbReference>
<dbReference type="PANTHER" id="PTHR42831">
    <property type="entry name" value="FE-S PROTEIN MATURATION AUXILIARY FACTOR YITW"/>
    <property type="match status" value="1"/>
</dbReference>
<evidence type="ECO:0000259" key="1">
    <source>
        <dbReference type="Pfam" id="PF01883"/>
    </source>
</evidence>